<evidence type="ECO:0000256" key="3">
    <source>
        <dbReference type="ARBA" id="ARBA00022692"/>
    </source>
</evidence>
<evidence type="ECO:0000256" key="5">
    <source>
        <dbReference type="ARBA" id="ARBA00023136"/>
    </source>
</evidence>
<gene>
    <name evidence="9" type="ORF">TKK_007244</name>
</gene>
<dbReference type="EMBL" id="JBJJXI010000056">
    <property type="protein sequence ID" value="KAL3399388.1"/>
    <property type="molecule type" value="Genomic_DNA"/>
</dbReference>
<dbReference type="InterPro" id="IPR033580">
    <property type="entry name" value="Nurim-like"/>
</dbReference>
<name>A0ABD2X3H2_9HYME</name>
<dbReference type="PANTHER" id="PTHR31040">
    <property type="entry name" value="NURIM"/>
    <property type="match status" value="1"/>
</dbReference>
<sequence length="245" mass="28750">MIAKILKLSVGLGSFFYTFTVLCRLMKFLSSPQESKESDEFNAGLISKTLWTLFMNTALLSVFILQHSLMAAKSVKDLYHRLNLDEIERSIYNACSAGALHFVISHWQTITWAYIWDFKALQNDKIWYTTMAFQSFGWLIIYVGCVTMDILDLAGLKQIFYKLSGRPRPMSLKSLGFQRYISHMRHPSFIGFISILWFFPLMSIDRLLMASLLTIYMALMWSIDEDDYNYHSMTIWKKQRGYKYY</sequence>
<comment type="subcellular location">
    <subcellularLocation>
        <location evidence="1">Nucleus inner membrane</location>
        <topology evidence="1">Multi-pass membrane protein</topology>
    </subcellularLocation>
</comment>
<proteinExistence type="inferred from homology"/>
<keyword evidence="5 8" id="KW-0472">Membrane</keyword>
<feature type="transmembrane region" description="Helical" evidence="8">
    <location>
        <begin position="50"/>
        <end position="70"/>
    </location>
</feature>
<reference evidence="9 10" key="1">
    <citation type="journal article" date="2024" name="bioRxiv">
        <title>A reference genome for Trichogramma kaykai: A tiny desert-dwelling parasitoid wasp with competing sex-ratio distorters.</title>
        <authorList>
            <person name="Culotta J."/>
            <person name="Lindsey A.R."/>
        </authorList>
    </citation>
    <scope>NUCLEOTIDE SEQUENCE [LARGE SCALE GENOMIC DNA]</scope>
    <source>
        <strain evidence="9 10">KSX58</strain>
    </source>
</reference>
<keyword evidence="10" id="KW-1185">Reference proteome</keyword>
<comment type="similarity">
    <text evidence="2">Belongs to the nurim family.</text>
</comment>
<evidence type="ECO:0000256" key="8">
    <source>
        <dbReference type="SAM" id="Phobius"/>
    </source>
</evidence>
<organism evidence="9 10">
    <name type="scientific">Trichogramma kaykai</name>
    <dbReference type="NCBI Taxonomy" id="54128"/>
    <lineage>
        <taxon>Eukaryota</taxon>
        <taxon>Metazoa</taxon>
        <taxon>Ecdysozoa</taxon>
        <taxon>Arthropoda</taxon>
        <taxon>Hexapoda</taxon>
        <taxon>Insecta</taxon>
        <taxon>Pterygota</taxon>
        <taxon>Neoptera</taxon>
        <taxon>Endopterygota</taxon>
        <taxon>Hymenoptera</taxon>
        <taxon>Apocrita</taxon>
        <taxon>Proctotrupomorpha</taxon>
        <taxon>Chalcidoidea</taxon>
        <taxon>Trichogrammatidae</taxon>
        <taxon>Trichogramma</taxon>
    </lineage>
</organism>
<dbReference type="AlphaFoldDB" id="A0ABD2X3H2"/>
<dbReference type="GO" id="GO:0005637">
    <property type="term" value="C:nuclear inner membrane"/>
    <property type="evidence" value="ECO:0007669"/>
    <property type="project" value="UniProtKB-SubCell"/>
</dbReference>
<evidence type="ECO:0000256" key="2">
    <source>
        <dbReference type="ARBA" id="ARBA00010631"/>
    </source>
</evidence>
<feature type="transmembrane region" description="Helical" evidence="8">
    <location>
        <begin position="91"/>
        <end position="116"/>
    </location>
</feature>
<evidence type="ECO:0000256" key="1">
    <source>
        <dbReference type="ARBA" id="ARBA00004473"/>
    </source>
</evidence>
<evidence type="ECO:0000256" key="7">
    <source>
        <dbReference type="ARBA" id="ARBA00032957"/>
    </source>
</evidence>
<feature type="transmembrane region" description="Helical" evidence="8">
    <location>
        <begin position="136"/>
        <end position="160"/>
    </location>
</feature>
<keyword evidence="4 8" id="KW-1133">Transmembrane helix</keyword>
<dbReference type="Proteomes" id="UP001627154">
    <property type="component" value="Unassembled WGS sequence"/>
</dbReference>
<dbReference type="PANTHER" id="PTHR31040:SF1">
    <property type="entry name" value="NURIM"/>
    <property type="match status" value="1"/>
</dbReference>
<keyword evidence="3 8" id="KW-0812">Transmembrane</keyword>
<evidence type="ECO:0000313" key="9">
    <source>
        <dbReference type="EMBL" id="KAL3399388.1"/>
    </source>
</evidence>
<protein>
    <recommendedName>
        <fullName evidence="7">Nuclear envelope membrane protein</fullName>
    </recommendedName>
    <alternativeName>
        <fullName evidence="6">Nuclear rim protein</fullName>
    </alternativeName>
</protein>
<evidence type="ECO:0000313" key="10">
    <source>
        <dbReference type="Proteomes" id="UP001627154"/>
    </source>
</evidence>
<accession>A0ABD2X3H2</accession>
<feature type="transmembrane region" description="Helical" evidence="8">
    <location>
        <begin position="180"/>
        <end position="200"/>
    </location>
</feature>
<comment type="caution">
    <text evidence="9">The sequence shown here is derived from an EMBL/GenBank/DDBJ whole genome shotgun (WGS) entry which is preliminary data.</text>
</comment>
<evidence type="ECO:0000256" key="6">
    <source>
        <dbReference type="ARBA" id="ARBA00031700"/>
    </source>
</evidence>
<evidence type="ECO:0000256" key="4">
    <source>
        <dbReference type="ARBA" id="ARBA00022989"/>
    </source>
</evidence>